<dbReference type="Proteomes" id="UP000235828">
    <property type="component" value="Chromosome B"/>
</dbReference>
<dbReference type="EMBL" id="LT960612">
    <property type="protein sequence ID" value="SON52446.1"/>
    <property type="molecule type" value="Genomic_DNA"/>
</dbReference>
<protein>
    <submittedName>
        <fullName evidence="1">Uncharacterized protein</fullName>
    </submittedName>
</protein>
<accession>A0A2N8ZKP7</accession>
<proteinExistence type="predicted"/>
<dbReference type="KEGG" id="vta:B0835"/>
<evidence type="ECO:0000313" key="2">
    <source>
        <dbReference type="Proteomes" id="UP000235828"/>
    </source>
</evidence>
<gene>
    <name evidence="1" type="ORF">VTAP4600_B0835</name>
</gene>
<keyword evidence="2" id="KW-1185">Reference proteome</keyword>
<name>A0A2N8ZKP7_9VIBR</name>
<dbReference type="AlphaFoldDB" id="A0A2N8ZKP7"/>
<reference evidence="1 2" key="1">
    <citation type="submission" date="2017-10" db="EMBL/GenBank/DDBJ databases">
        <authorList>
            <person name="Banno H."/>
            <person name="Chua N.-H."/>
        </authorList>
    </citation>
    <scope>NUCLEOTIDE SEQUENCE [LARGE SCALE GENOMIC DNA]</scope>
    <source>
        <strain evidence="1">Vibrio tapetis CECT4600</strain>
    </source>
</reference>
<sequence>MTKVTIRAYFVRLIALKLIWMRDQINLQLKLLAKVAISNKVAFIK</sequence>
<evidence type="ECO:0000313" key="1">
    <source>
        <dbReference type="EMBL" id="SON52446.1"/>
    </source>
</evidence>
<organism evidence="1 2">
    <name type="scientific">Vibrio tapetis subsp. tapetis</name>
    <dbReference type="NCBI Taxonomy" id="1671868"/>
    <lineage>
        <taxon>Bacteria</taxon>
        <taxon>Pseudomonadati</taxon>
        <taxon>Pseudomonadota</taxon>
        <taxon>Gammaproteobacteria</taxon>
        <taxon>Vibrionales</taxon>
        <taxon>Vibrionaceae</taxon>
        <taxon>Vibrio</taxon>
    </lineage>
</organism>